<feature type="compositionally biased region" description="Polar residues" evidence="1">
    <location>
        <begin position="361"/>
        <end position="376"/>
    </location>
</feature>
<protein>
    <recommendedName>
        <fullName evidence="4">SAP domain-containing protein</fullName>
    </recommendedName>
</protein>
<accession>A0A4Q4QJU9</accession>
<feature type="compositionally biased region" description="Acidic residues" evidence="1">
    <location>
        <begin position="492"/>
        <end position="517"/>
    </location>
</feature>
<evidence type="ECO:0000313" key="2">
    <source>
        <dbReference type="EMBL" id="RYO42687.1"/>
    </source>
</evidence>
<feature type="compositionally biased region" description="Gly residues" evidence="1">
    <location>
        <begin position="430"/>
        <end position="440"/>
    </location>
</feature>
<dbReference type="EMBL" id="PEJP01000059">
    <property type="protein sequence ID" value="RYO42687.1"/>
    <property type="molecule type" value="Genomic_DNA"/>
</dbReference>
<name>A0A4Q4QJU9_9PLEO</name>
<evidence type="ECO:0008006" key="4">
    <source>
        <dbReference type="Google" id="ProtNLM"/>
    </source>
</evidence>
<feature type="compositionally biased region" description="Basic and acidic residues" evidence="1">
    <location>
        <begin position="461"/>
        <end position="473"/>
    </location>
</feature>
<dbReference type="Proteomes" id="UP000293823">
    <property type="component" value="Unassembled WGS sequence"/>
</dbReference>
<reference evidence="3" key="1">
    <citation type="journal article" date="2019" name="bioRxiv">
        <title>Genomics, evolutionary history and diagnostics of the Alternaria alternata species group including apple and Asian pear pathotypes.</title>
        <authorList>
            <person name="Armitage A.D."/>
            <person name="Cockerton H.M."/>
            <person name="Sreenivasaprasad S."/>
            <person name="Woodhall J.W."/>
            <person name="Lane C.R."/>
            <person name="Harrison R.J."/>
            <person name="Clarkson J.P."/>
        </authorList>
    </citation>
    <scope>NUCLEOTIDE SEQUENCE [LARGE SCALE GENOMIC DNA]</scope>
    <source>
        <strain evidence="3">RGR 97.0016</strain>
    </source>
</reference>
<feature type="compositionally biased region" description="Low complexity" evidence="1">
    <location>
        <begin position="399"/>
        <end position="412"/>
    </location>
</feature>
<evidence type="ECO:0000256" key="1">
    <source>
        <dbReference type="SAM" id="MobiDB-lite"/>
    </source>
</evidence>
<dbReference type="OrthoDB" id="3800549at2759"/>
<comment type="caution">
    <text evidence="2">The sequence shown here is derived from an EMBL/GenBank/DDBJ whole genome shotgun (WGS) entry which is preliminary data.</text>
</comment>
<feature type="compositionally biased region" description="Acidic residues" evidence="1">
    <location>
        <begin position="450"/>
        <end position="460"/>
    </location>
</feature>
<proteinExistence type="predicted"/>
<gene>
    <name evidence="2" type="ORF">AA0113_g10910</name>
</gene>
<sequence>MTPDDFDKLKKAAMSSCLKNLNLKSTGNMAVLRGRFKDWYNSQNNTASAGPSAGPSVDLSTEPATTTTVLDPGVPTTVSLYQRLFVKKKTTVSQVVLDAVHKLQYTPGKSFRRKGTNKDLSKLLGPIGPFTDTFLRVLDGMVLTPKASRNLVSVRINMVKQIPKIVTDAQLIPFFEAWGIRAIAASKSPSPRPDTEEERQIQMALQASRDSAAAEVARREKEDYDMLLDDDEFEDSNIIAAAKDETEKSRKAILQELDIVNSAIMHRFARWVKEFPKPKAEDMHWPNSFDQDERKQIKSFVRKYLDDHDMWLRDIDASEQVEAIDEMKDHADFPLAHARIAAVIQLCFIDLRRDRKRFSKTPDSTAASSRTSSPVKQSIEGRGEDDEGDQDGGNGRGSGDTASARGTTARGTSRGRPRGSNRGSTRGLPAGRGAGSGRGGAAAKRKASSMEDDDNDDNGDHDDVLEGISESKRTRTSTRTRSRLSTSYTAQDLEDAGDDDAMEDAGDDSDEEYEGEA</sequence>
<keyword evidence="3" id="KW-1185">Reference proteome</keyword>
<dbReference type="AlphaFoldDB" id="A0A4Q4QJU9"/>
<organism evidence="2 3">
    <name type="scientific">Alternaria arborescens</name>
    <dbReference type="NCBI Taxonomy" id="156630"/>
    <lineage>
        <taxon>Eukaryota</taxon>
        <taxon>Fungi</taxon>
        <taxon>Dikarya</taxon>
        <taxon>Ascomycota</taxon>
        <taxon>Pezizomycotina</taxon>
        <taxon>Dothideomycetes</taxon>
        <taxon>Pleosporomycetidae</taxon>
        <taxon>Pleosporales</taxon>
        <taxon>Pleosporineae</taxon>
        <taxon>Pleosporaceae</taxon>
        <taxon>Alternaria</taxon>
        <taxon>Alternaria sect. Alternaria</taxon>
    </lineage>
</organism>
<feature type="region of interest" description="Disordered" evidence="1">
    <location>
        <begin position="359"/>
        <end position="517"/>
    </location>
</feature>
<evidence type="ECO:0000313" key="3">
    <source>
        <dbReference type="Proteomes" id="UP000293823"/>
    </source>
</evidence>